<accession>A0A135SX66</accession>
<evidence type="ECO:0000313" key="2">
    <source>
        <dbReference type="EMBL" id="KXH40509.1"/>
    </source>
</evidence>
<proteinExistence type="predicted"/>
<feature type="region of interest" description="Disordered" evidence="1">
    <location>
        <begin position="79"/>
        <end position="131"/>
    </location>
</feature>
<reference evidence="2 3" key="1">
    <citation type="submission" date="2014-02" db="EMBL/GenBank/DDBJ databases">
        <title>The genome sequence of Colletotrichum nymphaeae SA-01.</title>
        <authorList>
            <person name="Baroncelli R."/>
            <person name="Thon M.R."/>
        </authorList>
    </citation>
    <scope>NUCLEOTIDE SEQUENCE [LARGE SCALE GENOMIC DNA]</scope>
    <source>
        <strain evidence="2 3">SA-01</strain>
    </source>
</reference>
<feature type="compositionally biased region" description="Polar residues" evidence="1">
    <location>
        <begin position="933"/>
        <end position="951"/>
    </location>
</feature>
<feature type="compositionally biased region" description="Polar residues" evidence="1">
    <location>
        <begin position="684"/>
        <end position="693"/>
    </location>
</feature>
<organism evidence="2 3">
    <name type="scientific">Colletotrichum nymphaeae SA-01</name>
    <dbReference type="NCBI Taxonomy" id="1460502"/>
    <lineage>
        <taxon>Eukaryota</taxon>
        <taxon>Fungi</taxon>
        <taxon>Dikarya</taxon>
        <taxon>Ascomycota</taxon>
        <taxon>Pezizomycotina</taxon>
        <taxon>Sordariomycetes</taxon>
        <taxon>Hypocreomycetidae</taxon>
        <taxon>Glomerellales</taxon>
        <taxon>Glomerellaceae</taxon>
        <taxon>Colletotrichum</taxon>
        <taxon>Colletotrichum acutatum species complex</taxon>
    </lineage>
</organism>
<comment type="caution">
    <text evidence="2">The sequence shown here is derived from an EMBL/GenBank/DDBJ whole genome shotgun (WGS) entry which is preliminary data.</text>
</comment>
<feature type="region of interest" description="Disordered" evidence="1">
    <location>
        <begin position="1249"/>
        <end position="1284"/>
    </location>
</feature>
<feature type="compositionally biased region" description="Low complexity" evidence="1">
    <location>
        <begin position="859"/>
        <end position="932"/>
    </location>
</feature>
<feature type="compositionally biased region" description="Polar residues" evidence="1">
    <location>
        <begin position="1249"/>
        <end position="1266"/>
    </location>
</feature>
<feature type="compositionally biased region" description="Polar residues" evidence="1">
    <location>
        <begin position="1090"/>
        <end position="1105"/>
    </location>
</feature>
<feature type="compositionally biased region" description="Low complexity" evidence="1">
    <location>
        <begin position="758"/>
        <end position="796"/>
    </location>
</feature>
<feature type="compositionally biased region" description="Basic and acidic residues" evidence="1">
    <location>
        <begin position="1137"/>
        <end position="1146"/>
    </location>
</feature>
<keyword evidence="3" id="KW-1185">Reference proteome</keyword>
<feature type="compositionally biased region" description="Low complexity" evidence="1">
    <location>
        <begin position="1151"/>
        <end position="1179"/>
    </location>
</feature>
<feature type="compositionally biased region" description="Polar residues" evidence="1">
    <location>
        <begin position="988"/>
        <end position="1001"/>
    </location>
</feature>
<gene>
    <name evidence="2" type="ORF">CNYM01_03101</name>
</gene>
<name>A0A135SX66_9PEZI</name>
<protein>
    <submittedName>
        <fullName evidence="2">Uncharacterized protein</fullName>
    </submittedName>
</protein>
<sequence length="1383" mass="150911">MEEAGGRKRALRRSTQAVQRGRYQEPYALGVQRPAWVHPDPVFDPGAARWASFPTIPLDQRGPGDEYVEARDRGELGAWLRVQNPSPEHFSDDEEKEEDERPEGVREAKGEDEGEGEGLSTNMDWGSPEPGEVEPIAWAHLGHGAQWVLLEVLCDSKTFASATRALGLTTPDVIDFVVAYVQYHRQIQAWAETCDQMSASELLDLIHGQGLSRDGVNVLHQPDLPTHTIEPDEYEKACQYLRQTGLGEHIRGLEKCRGISEGFLQIPIEREILASCIAILENGKNGSDVHNIDNTSHNGRQTWHDQYDEEHRELVKRVLQIQEYLPILDLTTGSQASTPSATDPAEQHDTPTPESVSEPHNAGQVYAQNNPMFGKNNQYAWVFDNLDMDELYDPTEVHKYRNRPAVSYESFQSAADGNPEVTQAQEYDQYEEHPLPDGQALNEAFHEAQDNNLPDALLFPFEGLLPEAEELMPCPFFAEPEPPVDHTRISTNPSLPVLQAHDEGQLGPQSASSAVPQPFISYIDEVDPNRKPSDSPAYDYFQSADYKTNLYSNHPVWFVEEMLLPVVRPEVPSIQATAHQSVAQEAIQQENNTEEDSNVNLNANSNAKSNASPKADANINSNAAANANPSATPNSNLNMEPSHPTPSTDTSGAPGVSEVSEAPAVSHAPKLFEAPGFSAVANIPQSSTISEPSKVSRVPGSSKESALSTAKEPRFALKAPVLPAKEEITFYNTPAVVARDSRPRTVIDLTDDSARPMANTPARPAVAPPTRNTNTARTPATRMDSPEAPSTKSSTKPSRKRAADDSDGDYVPKPKRARPAKKAAAVLPQPQVMGPDGVLIPVKRGRGRPRKYPRPEDIAAAQAAAAANQASASQAAAKQAVTNQASTDQTAANQAATNQAATNQVTTDQTAAKQTDTNPATTNQAGTNQATAKRSTNQAMAMQTPANSSPVLNAATPPANDPVPSTEPMLPQAAKGAAPSRRRRNKTKTNQSTESSRQASVDQPHMQRIAQYQDRMTPVSRYSNEPSNSHAGSRADVRPTTSYERMPASFITEMRPSGTDLRQSSLPGAYEPLSSYATFPAPEPRAGVHQPTSYERTPHPSSFGTRPSAAEPRQSSTPRAYQPSNSYTAMETASTEYSRRQDEIQERMPTASASRMQSSASALRQSSVPSPYSNPNPCSALETDFTTYGRQPGRQERKPTSSTSTMQPPATDARQLSLPGAYSRPPALTPQPDIEILEPSMPARAPALNRSSFQQSSDTAASNNSSRKVDPKDPGPPRQDKLGRLFPPQYETYEEFWVSVPDGADYALKMVEKGWPSNIAMQLARERIAMNMASWPNSIYSLHYKPTPAPTPFPGVTASIRREIEAEKAAAAQKRKENEQADK</sequence>
<feature type="compositionally biased region" description="Low complexity" evidence="1">
    <location>
        <begin position="598"/>
        <end position="636"/>
    </location>
</feature>
<feature type="compositionally biased region" description="Basic residues" evidence="1">
    <location>
        <begin position="843"/>
        <end position="852"/>
    </location>
</feature>
<feature type="compositionally biased region" description="Polar residues" evidence="1">
    <location>
        <begin position="1113"/>
        <end position="1136"/>
    </location>
</feature>
<evidence type="ECO:0000313" key="3">
    <source>
        <dbReference type="Proteomes" id="UP000070054"/>
    </source>
</evidence>
<feature type="compositionally biased region" description="Polar residues" evidence="1">
    <location>
        <begin position="582"/>
        <end position="591"/>
    </location>
</feature>
<dbReference type="Proteomes" id="UP000070054">
    <property type="component" value="Unassembled WGS sequence"/>
</dbReference>
<feature type="region of interest" description="Disordered" evidence="1">
    <location>
        <begin position="684"/>
        <end position="717"/>
    </location>
</feature>
<feature type="region of interest" description="Disordered" evidence="1">
    <location>
        <begin position="737"/>
        <end position="1234"/>
    </location>
</feature>
<feature type="region of interest" description="Disordered" evidence="1">
    <location>
        <begin position="333"/>
        <end position="370"/>
    </location>
</feature>
<dbReference type="EMBL" id="JEMN01001314">
    <property type="protein sequence ID" value="KXH40509.1"/>
    <property type="molecule type" value="Genomic_DNA"/>
</dbReference>
<feature type="compositionally biased region" description="Basic and acidic residues" evidence="1">
    <location>
        <begin position="102"/>
        <end position="111"/>
    </location>
</feature>
<feature type="region of interest" description="Disordered" evidence="1">
    <location>
        <begin position="1"/>
        <end position="25"/>
    </location>
</feature>
<feature type="compositionally biased region" description="Acidic residues" evidence="1">
    <location>
        <begin position="91"/>
        <end position="101"/>
    </location>
</feature>
<evidence type="ECO:0000256" key="1">
    <source>
        <dbReference type="SAM" id="MobiDB-lite"/>
    </source>
</evidence>
<feature type="compositionally biased region" description="Polar residues" evidence="1">
    <location>
        <begin position="1020"/>
        <end position="1031"/>
    </location>
</feature>
<dbReference type="OrthoDB" id="10252009at2759"/>
<feature type="compositionally biased region" description="Basic and acidic residues" evidence="1">
    <location>
        <begin position="1267"/>
        <end position="1283"/>
    </location>
</feature>
<feature type="region of interest" description="Disordered" evidence="1">
    <location>
        <begin position="582"/>
        <end position="664"/>
    </location>
</feature>